<organism evidence="1 2">
    <name type="scientific">Mycolicibacterium mageritense</name>
    <name type="common">Mycobacterium mageritense</name>
    <dbReference type="NCBI Taxonomy" id="53462"/>
    <lineage>
        <taxon>Bacteria</taxon>
        <taxon>Bacillati</taxon>
        <taxon>Actinomycetota</taxon>
        <taxon>Actinomycetes</taxon>
        <taxon>Mycobacteriales</taxon>
        <taxon>Mycobacteriaceae</taxon>
        <taxon>Mycolicibacterium</taxon>
    </lineage>
</organism>
<accession>A0ABM7HJS6</accession>
<name>A0ABM7HJS6_MYCME</name>
<dbReference type="Proteomes" id="UP000465622">
    <property type="component" value="Chromosome"/>
</dbReference>
<proteinExistence type="predicted"/>
<reference evidence="1 2" key="1">
    <citation type="journal article" date="2019" name="Emerg. Microbes Infect.">
        <title>Comprehensive subspecies identification of 175 nontuberculous mycobacteria species based on 7547 genomic profiles.</title>
        <authorList>
            <person name="Matsumoto Y."/>
            <person name="Kinjo T."/>
            <person name="Motooka D."/>
            <person name="Nabeya D."/>
            <person name="Jung N."/>
            <person name="Uechi K."/>
            <person name="Horii T."/>
            <person name="Iida T."/>
            <person name="Fujita J."/>
            <person name="Nakamura S."/>
        </authorList>
    </citation>
    <scope>NUCLEOTIDE SEQUENCE [LARGE SCALE GENOMIC DNA]</scope>
    <source>
        <strain evidence="1 2">JCM 12375</strain>
    </source>
</reference>
<sequence length="167" mass="18623">MPTARNRVLIPLPLLVVQVGDKPSDAELKLIVGTILEEWDELTEKNIRHVFGDHSTSQRQASTSVTSNPKLFKRKSYIRVLLAKNAVNTGWDCPRAEVLFSMRADGTAPSLHSSGRMVRTVSTTDTLGRIAELGHLPASQVRFADHRRGGKSTDQPCVRRIQLGWRE</sequence>
<gene>
    <name evidence="1" type="ORF">MMAGJ_00160</name>
</gene>
<evidence type="ECO:0000313" key="1">
    <source>
        <dbReference type="EMBL" id="BBX30734.1"/>
    </source>
</evidence>
<keyword evidence="2" id="KW-1185">Reference proteome</keyword>
<dbReference type="EMBL" id="AP022567">
    <property type="protein sequence ID" value="BBX30734.1"/>
    <property type="molecule type" value="Genomic_DNA"/>
</dbReference>
<evidence type="ECO:0000313" key="2">
    <source>
        <dbReference type="Proteomes" id="UP000465622"/>
    </source>
</evidence>
<protein>
    <submittedName>
        <fullName evidence="1">Uncharacterized protein</fullName>
    </submittedName>
</protein>